<accession>A0ABN9R9F0</accession>
<reference evidence="1" key="1">
    <citation type="submission" date="2023-10" db="EMBL/GenBank/DDBJ databases">
        <authorList>
            <person name="Chen Y."/>
            <person name="Shah S."/>
            <person name="Dougan E. K."/>
            <person name="Thang M."/>
            <person name="Chan C."/>
        </authorList>
    </citation>
    <scope>NUCLEOTIDE SEQUENCE [LARGE SCALE GENOMIC DNA]</scope>
</reference>
<protein>
    <recommendedName>
        <fullName evidence="3">Beta-galactosidase</fullName>
    </recommendedName>
</protein>
<name>A0ABN9R9F0_9DINO</name>
<dbReference type="Proteomes" id="UP001189429">
    <property type="component" value="Unassembled WGS sequence"/>
</dbReference>
<gene>
    <name evidence="1" type="ORF">PCOR1329_LOCUS18792</name>
</gene>
<evidence type="ECO:0008006" key="3">
    <source>
        <dbReference type="Google" id="ProtNLM"/>
    </source>
</evidence>
<keyword evidence="2" id="KW-1185">Reference proteome</keyword>
<evidence type="ECO:0000313" key="2">
    <source>
        <dbReference type="Proteomes" id="UP001189429"/>
    </source>
</evidence>
<evidence type="ECO:0000313" key="1">
    <source>
        <dbReference type="EMBL" id="CAK0815525.1"/>
    </source>
</evidence>
<dbReference type="Gene3D" id="2.60.120.260">
    <property type="entry name" value="Galactose-binding domain-like"/>
    <property type="match status" value="1"/>
</dbReference>
<comment type="caution">
    <text evidence="1">The sequence shown here is derived from an EMBL/GenBank/DDBJ whole genome shotgun (WGS) entry which is preliminary data.</text>
</comment>
<dbReference type="InterPro" id="IPR008979">
    <property type="entry name" value="Galactose-bd-like_sf"/>
</dbReference>
<sequence length="225" mass="24684">MPIPSRPGWVMPGSMWIVSAVLKGGPRAWPGDPPAYPRYPGRLVHVLNGTWDFSMAVLLPGPPSWEPVEVPDAFDLRPDRPRCEECWPGDPARCGRCCDRSRGFHGDPTCWDDELSFEGGVWAFREAEPGSRGFRYCCGQDPLRARRGVAAYRAEVPSRGGAAAVLHFGGCAMRCLVAVDGQLLEDHAGLSPFWVDVPPGRAGRSREVLVLADNRFNSTTHPVHP</sequence>
<proteinExistence type="predicted"/>
<organism evidence="1 2">
    <name type="scientific">Prorocentrum cordatum</name>
    <dbReference type="NCBI Taxonomy" id="2364126"/>
    <lineage>
        <taxon>Eukaryota</taxon>
        <taxon>Sar</taxon>
        <taxon>Alveolata</taxon>
        <taxon>Dinophyceae</taxon>
        <taxon>Prorocentrales</taxon>
        <taxon>Prorocentraceae</taxon>
        <taxon>Prorocentrum</taxon>
    </lineage>
</organism>
<dbReference type="SUPFAM" id="SSF49785">
    <property type="entry name" value="Galactose-binding domain-like"/>
    <property type="match status" value="1"/>
</dbReference>
<dbReference type="EMBL" id="CAUYUJ010005936">
    <property type="protein sequence ID" value="CAK0815525.1"/>
    <property type="molecule type" value="Genomic_DNA"/>
</dbReference>